<accession>Q30U40</accession>
<dbReference type="eggNOG" id="ENOG5033B2U">
    <property type="taxonomic scope" value="Bacteria"/>
</dbReference>
<dbReference type="OrthoDB" id="9810133at2"/>
<evidence type="ECO:0000313" key="2">
    <source>
        <dbReference type="Proteomes" id="UP000002714"/>
    </source>
</evidence>
<dbReference type="STRING" id="326298.Suden_0210"/>
<dbReference type="KEGG" id="tdn:Suden_0210"/>
<dbReference type="HOGENOM" id="CLU_177863_0_0_7"/>
<proteinExistence type="predicted"/>
<reference evidence="1 2" key="1">
    <citation type="journal article" date="2008" name="Appl. Environ. Microbiol.">
        <title>Genome of the epsilonproteobacterial chemolithoautotroph Sulfurimonas denitrificans.</title>
        <authorList>
            <person name="Sievert S.M."/>
            <person name="Scott K.M."/>
            <person name="Klotz M.G."/>
            <person name="Chain P.S.G."/>
            <person name="Hauser L.J."/>
            <person name="Hemp J."/>
            <person name="Huegler M."/>
            <person name="Land M."/>
            <person name="Lapidus A."/>
            <person name="Larimer F.W."/>
            <person name="Lucas S."/>
            <person name="Malfatti S.A."/>
            <person name="Meyer F."/>
            <person name="Paulsen I.T."/>
            <person name="Ren Q."/>
            <person name="Simon J."/>
            <person name="Bailey K."/>
            <person name="Diaz E."/>
            <person name="Fitzpatrick K.A."/>
            <person name="Glover B."/>
            <person name="Gwatney N."/>
            <person name="Korajkic A."/>
            <person name="Long A."/>
            <person name="Mobberley J.M."/>
            <person name="Pantry S.N."/>
            <person name="Pazder G."/>
            <person name="Peterson S."/>
            <person name="Quintanilla J.D."/>
            <person name="Sprinkle R."/>
            <person name="Stephens J."/>
            <person name="Thomas P."/>
            <person name="Vaughn R."/>
            <person name="Weber M.J."/>
            <person name="Wooten L.L."/>
        </authorList>
    </citation>
    <scope>NUCLEOTIDE SEQUENCE [LARGE SCALE GENOMIC DNA]</scope>
    <source>
        <strain evidence="2">ATCC 33889 / DSM 1251</strain>
    </source>
</reference>
<dbReference type="Proteomes" id="UP000002714">
    <property type="component" value="Chromosome"/>
</dbReference>
<keyword evidence="2" id="KW-1185">Reference proteome</keyword>
<evidence type="ECO:0008006" key="3">
    <source>
        <dbReference type="Google" id="ProtNLM"/>
    </source>
</evidence>
<dbReference type="EMBL" id="CP000153">
    <property type="protein sequence ID" value="ABB43491.1"/>
    <property type="molecule type" value="Genomic_DNA"/>
</dbReference>
<dbReference type="AlphaFoldDB" id="Q30U40"/>
<organism evidence="1 2">
    <name type="scientific">Sulfurimonas denitrificans (strain ATCC 33889 / DSM 1251)</name>
    <name type="common">Thiomicrospira denitrificans (strain ATCC 33889 / DSM 1251)</name>
    <dbReference type="NCBI Taxonomy" id="326298"/>
    <lineage>
        <taxon>Bacteria</taxon>
        <taxon>Pseudomonadati</taxon>
        <taxon>Campylobacterota</taxon>
        <taxon>Epsilonproteobacteria</taxon>
        <taxon>Campylobacterales</taxon>
        <taxon>Sulfurimonadaceae</taxon>
        <taxon>Sulfurimonas</taxon>
    </lineage>
</organism>
<protein>
    <recommendedName>
        <fullName evidence="3">STAS domain-containing protein</fullName>
    </recommendedName>
</protein>
<sequence>MELQISSNIVTIAGNIKSISDFQAIKKIVDDVAAAHKAIHLNIVDSLSITSSVIGYLNKLVLKDNIDLHVNVGNEQLLELLDDLNLTAMFKAKRGL</sequence>
<evidence type="ECO:0000313" key="1">
    <source>
        <dbReference type="EMBL" id="ABB43491.1"/>
    </source>
</evidence>
<gene>
    <name evidence="1" type="ordered locus">Suden_0210</name>
</gene>
<dbReference type="RefSeq" id="WP_011371846.1">
    <property type="nucleotide sequence ID" value="NC_007575.1"/>
</dbReference>
<name>Q30U40_SULDN</name>